<dbReference type="InterPro" id="IPR050351">
    <property type="entry name" value="BphY/WalK/GraS-like"/>
</dbReference>
<accession>A0AAE3E7C3</accession>
<dbReference type="Gene3D" id="3.30.450.20">
    <property type="entry name" value="PAS domain"/>
    <property type="match status" value="1"/>
</dbReference>
<proteinExistence type="predicted"/>
<dbReference type="GO" id="GO:0005886">
    <property type="term" value="C:plasma membrane"/>
    <property type="evidence" value="ECO:0007669"/>
    <property type="project" value="UniProtKB-SubCell"/>
</dbReference>
<evidence type="ECO:0000256" key="2">
    <source>
        <dbReference type="ARBA" id="ARBA00004236"/>
    </source>
</evidence>
<evidence type="ECO:0000256" key="9">
    <source>
        <dbReference type="ARBA" id="ARBA00022840"/>
    </source>
</evidence>
<dbReference type="InterPro" id="IPR005467">
    <property type="entry name" value="His_kinase_dom"/>
</dbReference>
<dbReference type="GO" id="GO:0005524">
    <property type="term" value="F:ATP binding"/>
    <property type="evidence" value="ECO:0007669"/>
    <property type="project" value="UniProtKB-KW"/>
</dbReference>
<dbReference type="Pfam" id="PF00512">
    <property type="entry name" value="HisKA"/>
    <property type="match status" value="1"/>
</dbReference>
<dbReference type="InterPro" id="IPR035965">
    <property type="entry name" value="PAS-like_dom_sf"/>
</dbReference>
<dbReference type="EC" id="2.7.13.3" evidence="3"/>
<evidence type="ECO:0000256" key="8">
    <source>
        <dbReference type="ARBA" id="ARBA00022777"/>
    </source>
</evidence>
<dbReference type="InterPro" id="IPR003661">
    <property type="entry name" value="HisK_dim/P_dom"/>
</dbReference>
<keyword evidence="10" id="KW-0902">Two-component regulatory system</keyword>
<dbReference type="PANTHER" id="PTHR45453">
    <property type="entry name" value="PHOSPHATE REGULON SENSOR PROTEIN PHOR"/>
    <property type="match status" value="1"/>
</dbReference>
<dbReference type="SUPFAM" id="SSF55874">
    <property type="entry name" value="ATPase domain of HSP90 chaperone/DNA topoisomerase II/histidine kinase"/>
    <property type="match status" value="1"/>
</dbReference>
<dbReference type="InterPro" id="IPR003594">
    <property type="entry name" value="HATPase_dom"/>
</dbReference>
<evidence type="ECO:0000256" key="12">
    <source>
        <dbReference type="SAM" id="Phobius"/>
    </source>
</evidence>
<dbReference type="PROSITE" id="PS50109">
    <property type="entry name" value="HIS_KIN"/>
    <property type="match status" value="1"/>
</dbReference>
<evidence type="ECO:0000256" key="11">
    <source>
        <dbReference type="ARBA" id="ARBA00023136"/>
    </source>
</evidence>
<dbReference type="PRINTS" id="PR00344">
    <property type="entry name" value="BCTRLSENSOR"/>
</dbReference>
<dbReference type="SUPFAM" id="SSF55785">
    <property type="entry name" value="PYP-like sensor domain (PAS domain)"/>
    <property type="match status" value="1"/>
</dbReference>
<dbReference type="SMART" id="SM00388">
    <property type="entry name" value="HisKA"/>
    <property type="match status" value="1"/>
</dbReference>
<dbReference type="CDD" id="cd00082">
    <property type="entry name" value="HisKA"/>
    <property type="match status" value="1"/>
</dbReference>
<dbReference type="InterPro" id="IPR036097">
    <property type="entry name" value="HisK_dim/P_sf"/>
</dbReference>
<dbReference type="InterPro" id="IPR036890">
    <property type="entry name" value="HATPase_C_sf"/>
</dbReference>
<dbReference type="Gene3D" id="3.30.565.10">
    <property type="entry name" value="Histidine kinase-like ATPase, C-terminal domain"/>
    <property type="match status" value="1"/>
</dbReference>
<evidence type="ECO:0000256" key="7">
    <source>
        <dbReference type="ARBA" id="ARBA00022741"/>
    </source>
</evidence>
<evidence type="ECO:0000259" key="13">
    <source>
        <dbReference type="PROSITE" id="PS50109"/>
    </source>
</evidence>
<feature type="transmembrane region" description="Helical" evidence="12">
    <location>
        <begin position="144"/>
        <end position="170"/>
    </location>
</feature>
<comment type="catalytic activity">
    <reaction evidence="1">
        <text>ATP + protein L-histidine = ADP + protein N-phospho-L-histidine.</text>
        <dbReference type="EC" id="2.7.13.3"/>
    </reaction>
</comment>
<dbReference type="FunFam" id="3.30.565.10:FF:000006">
    <property type="entry name" value="Sensor histidine kinase WalK"/>
    <property type="match status" value="1"/>
</dbReference>
<keyword evidence="15" id="KW-1185">Reference proteome</keyword>
<keyword evidence="8" id="KW-0418">Kinase</keyword>
<evidence type="ECO:0000313" key="14">
    <source>
        <dbReference type="EMBL" id="MCC2229468.1"/>
    </source>
</evidence>
<dbReference type="Gene3D" id="1.10.287.130">
    <property type="match status" value="1"/>
</dbReference>
<keyword evidence="12" id="KW-1133">Transmembrane helix</keyword>
<evidence type="ECO:0000256" key="3">
    <source>
        <dbReference type="ARBA" id="ARBA00012438"/>
    </source>
</evidence>
<keyword evidence="9" id="KW-0067">ATP-binding</keyword>
<dbReference type="InterPro" id="IPR000014">
    <property type="entry name" value="PAS"/>
</dbReference>
<comment type="subcellular location">
    <subcellularLocation>
        <location evidence="2">Cell membrane</location>
    </subcellularLocation>
</comment>
<dbReference type="GO" id="GO:0000155">
    <property type="term" value="F:phosphorelay sensor kinase activity"/>
    <property type="evidence" value="ECO:0007669"/>
    <property type="project" value="InterPro"/>
</dbReference>
<evidence type="ECO:0000313" key="15">
    <source>
        <dbReference type="Proteomes" id="UP001198182"/>
    </source>
</evidence>
<feature type="transmembrane region" description="Helical" evidence="12">
    <location>
        <begin position="6"/>
        <end position="29"/>
    </location>
</feature>
<evidence type="ECO:0000256" key="1">
    <source>
        <dbReference type="ARBA" id="ARBA00000085"/>
    </source>
</evidence>
<keyword evidence="4" id="KW-1003">Cell membrane</keyword>
<dbReference type="EMBL" id="JAJEQR010000001">
    <property type="protein sequence ID" value="MCC2229468.1"/>
    <property type="molecule type" value="Genomic_DNA"/>
</dbReference>
<dbReference type="SMART" id="SM00387">
    <property type="entry name" value="HATPase_c"/>
    <property type="match status" value="1"/>
</dbReference>
<organism evidence="14 15">
    <name type="scientific">Hominifimenecus microfluidus</name>
    <dbReference type="NCBI Taxonomy" id="2885348"/>
    <lineage>
        <taxon>Bacteria</taxon>
        <taxon>Bacillati</taxon>
        <taxon>Bacillota</taxon>
        <taxon>Clostridia</taxon>
        <taxon>Lachnospirales</taxon>
        <taxon>Lachnospiraceae</taxon>
        <taxon>Hominifimenecus</taxon>
    </lineage>
</organism>
<name>A0AAE3E7C3_9FIRM</name>
<dbReference type="Pfam" id="PF02518">
    <property type="entry name" value="HATPase_c"/>
    <property type="match status" value="1"/>
</dbReference>
<evidence type="ECO:0000256" key="6">
    <source>
        <dbReference type="ARBA" id="ARBA00022679"/>
    </source>
</evidence>
<dbReference type="GO" id="GO:0004721">
    <property type="term" value="F:phosphoprotein phosphatase activity"/>
    <property type="evidence" value="ECO:0007669"/>
    <property type="project" value="TreeGrafter"/>
</dbReference>
<reference evidence="14" key="1">
    <citation type="submission" date="2021-10" db="EMBL/GenBank/DDBJ databases">
        <title>Anaerobic single-cell dispensing facilitates the cultivation of human gut bacteria.</title>
        <authorList>
            <person name="Afrizal A."/>
        </authorList>
    </citation>
    <scope>NUCLEOTIDE SEQUENCE</scope>
    <source>
        <strain evidence="14">CLA-AA-H215</strain>
    </source>
</reference>
<dbReference type="FunFam" id="1.10.287.130:FF:000008">
    <property type="entry name" value="Two-component sensor histidine kinase"/>
    <property type="match status" value="1"/>
</dbReference>
<keyword evidence="12" id="KW-0812">Transmembrane</keyword>
<dbReference type="PANTHER" id="PTHR45453:SF1">
    <property type="entry name" value="PHOSPHATE REGULON SENSOR PROTEIN PHOR"/>
    <property type="match status" value="1"/>
</dbReference>
<dbReference type="NCBIfam" id="TIGR00229">
    <property type="entry name" value="sensory_box"/>
    <property type="match status" value="1"/>
</dbReference>
<dbReference type="SUPFAM" id="SSF47384">
    <property type="entry name" value="Homodimeric domain of signal transducing histidine kinase"/>
    <property type="match status" value="1"/>
</dbReference>
<evidence type="ECO:0000256" key="4">
    <source>
        <dbReference type="ARBA" id="ARBA00022475"/>
    </source>
</evidence>
<keyword evidence="11 12" id="KW-0472">Membrane</keyword>
<gene>
    <name evidence="14" type="ORF">LKD81_00445</name>
</gene>
<dbReference type="InterPro" id="IPR004358">
    <property type="entry name" value="Sig_transdc_His_kin-like_C"/>
</dbReference>
<protein>
    <recommendedName>
        <fullName evidence="3">histidine kinase</fullName>
        <ecNumber evidence="3">2.7.13.3</ecNumber>
    </recommendedName>
</protein>
<dbReference type="RefSeq" id="WP_308452305.1">
    <property type="nucleotide sequence ID" value="NZ_JAJEQR010000001.1"/>
</dbReference>
<sequence length="556" mass="61746">MKKKIFWDTFVMALFGVLAAVLAVTYLMYREMYTNMEQEVRTEARFLSEAVRGEGKEYLERLDENGKHNRITLINPDGTVEYDNAAAASDMSNHLQRPEVQAAMQNGEGSDVRESDTLGEQIFYAAVLLEDGSILRVARTTDSVAGLVMIYIPYIISICIVIAGIAFLLARLLSHEIVEPINNLNLEDPLAQDIYEELSPLVSRIARQNSSIEAAMQSLKEQKEEFSAITEHMSEGLIVVDCCGLVLSINGLAKKVFDVRGDDYQNHNILRLNRSVAMQNVVETALEGHDGEGMFQRNGRTYQLLSNPVYVEEKQRGVIILLLDVTEKEAAERQRREFTANVSHELKTPLQSISGYAEILQNGMVNTEDVPRFSERIYKEAQRLIRLVEDIIQLSQLDEGPASDRKEAVPLRSLAEEVVSRLGQVAEQKEISLSVSGEETVVMGSRQILDEMIYNLCDNGIKYNQPGGHVSVNIALGESGSTVLSVQDDGIGIPEDSQSRVFERFYRVDKSRSKGRGGTGLGLSIVKHGAAFHGAQLKLESTLGEGTKISVIFPVK</sequence>
<comment type="caution">
    <text evidence="14">The sequence shown here is derived from an EMBL/GenBank/DDBJ whole genome shotgun (WGS) entry which is preliminary data.</text>
</comment>
<dbReference type="Proteomes" id="UP001198182">
    <property type="component" value="Unassembled WGS sequence"/>
</dbReference>
<evidence type="ECO:0000256" key="10">
    <source>
        <dbReference type="ARBA" id="ARBA00023012"/>
    </source>
</evidence>
<keyword evidence="5" id="KW-0597">Phosphoprotein</keyword>
<keyword evidence="7" id="KW-0547">Nucleotide-binding</keyword>
<evidence type="ECO:0000256" key="5">
    <source>
        <dbReference type="ARBA" id="ARBA00022553"/>
    </source>
</evidence>
<keyword evidence="6" id="KW-0808">Transferase</keyword>
<feature type="domain" description="Histidine kinase" evidence="13">
    <location>
        <begin position="341"/>
        <end position="556"/>
    </location>
</feature>
<dbReference type="GO" id="GO:0016036">
    <property type="term" value="P:cellular response to phosphate starvation"/>
    <property type="evidence" value="ECO:0007669"/>
    <property type="project" value="TreeGrafter"/>
</dbReference>
<dbReference type="AlphaFoldDB" id="A0AAE3E7C3"/>